<name>A0A9D2PVC5_9FIRM</name>
<feature type="transmembrane region" description="Helical" evidence="1">
    <location>
        <begin position="168"/>
        <end position="195"/>
    </location>
</feature>
<evidence type="ECO:0000313" key="4">
    <source>
        <dbReference type="Proteomes" id="UP000823863"/>
    </source>
</evidence>
<organism evidence="3 4">
    <name type="scientific">Candidatus Enterocloster excrementigallinarum</name>
    <dbReference type="NCBI Taxonomy" id="2838558"/>
    <lineage>
        <taxon>Bacteria</taxon>
        <taxon>Bacillati</taxon>
        <taxon>Bacillota</taxon>
        <taxon>Clostridia</taxon>
        <taxon>Lachnospirales</taxon>
        <taxon>Lachnospiraceae</taxon>
        <taxon>Enterocloster</taxon>
    </lineage>
</organism>
<comment type="caution">
    <text evidence="3">The sequence shown here is derived from an EMBL/GenBank/DDBJ whole genome shotgun (WGS) entry which is preliminary data.</text>
</comment>
<dbReference type="Pfam" id="PF03009">
    <property type="entry name" value="GDPD"/>
    <property type="match status" value="1"/>
</dbReference>
<dbReference type="InterPro" id="IPR017946">
    <property type="entry name" value="PLC-like_Pdiesterase_TIM-brl"/>
</dbReference>
<evidence type="ECO:0000313" key="3">
    <source>
        <dbReference type="EMBL" id="HJC65955.1"/>
    </source>
</evidence>
<feature type="transmembrane region" description="Helical" evidence="1">
    <location>
        <begin position="127"/>
        <end position="148"/>
    </location>
</feature>
<dbReference type="Proteomes" id="UP000823863">
    <property type="component" value="Unassembled WGS sequence"/>
</dbReference>
<keyword evidence="1" id="KW-0472">Membrane</keyword>
<dbReference type="GO" id="GO:0008081">
    <property type="term" value="F:phosphoric diester hydrolase activity"/>
    <property type="evidence" value="ECO:0007669"/>
    <property type="project" value="InterPro"/>
</dbReference>
<dbReference type="Gene3D" id="3.20.20.190">
    <property type="entry name" value="Phosphatidylinositol (PI) phosphodiesterase"/>
    <property type="match status" value="1"/>
</dbReference>
<feature type="transmembrane region" description="Helical" evidence="1">
    <location>
        <begin position="269"/>
        <end position="290"/>
    </location>
</feature>
<dbReference type="SUPFAM" id="SSF51695">
    <property type="entry name" value="PLC-like phosphodiesterases"/>
    <property type="match status" value="1"/>
</dbReference>
<keyword evidence="1" id="KW-1133">Transmembrane helix</keyword>
<dbReference type="PANTHER" id="PTHR46211">
    <property type="entry name" value="GLYCEROPHOSPHORYL DIESTER PHOSPHODIESTERASE"/>
    <property type="match status" value="1"/>
</dbReference>
<keyword evidence="1" id="KW-0812">Transmembrane</keyword>
<dbReference type="PANTHER" id="PTHR46211:SF8">
    <property type="entry name" value="PHOSPHODIESTERASE"/>
    <property type="match status" value="1"/>
</dbReference>
<feature type="domain" description="GP-PDE" evidence="2">
    <location>
        <begin position="354"/>
        <end position="585"/>
    </location>
</feature>
<proteinExistence type="predicted"/>
<feature type="transmembrane region" description="Helical" evidence="1">
    <location>
        <begin position="216"/>
        <end position="249"/>
    </location>
</feature>
<dbReference type="GO" id="GO:0006629">
    <property type="term" value="P:lipid metabolic process"/>
    <property type="evidence" value="ECO:0007669"/>
    <property type="project" value="InterPro"/>
</dbReference>
<feature type="transmembrane region" description="Helical" evidence="1">
    <location>
        <begin position="21"/>
        <end position="46"/>
    </location>
</feature>
<dbReference type="Pfam" id="PF10110">
    <property type="entry name" value="GPDPase_memb"/>
    <property type="match status" value="1"/>
</dbReference>
<gene>
    <name evidence="3" type="ORF">H9931_04440</name>
</gene>
<dbReference type="EMBL" id="DWWB01000019">
    <property type="protein sequence ID" value="HJC65955.1"/>
    <property type="molecule type" value="Genomic_DNA"/>
</dbReference>
<accession>A0A9D2PVC5</accession>
<reference evidence="3" key="1">
    <citation type="journal article" date="2021" name="PeerJ">
        <title>Extensive microbial diversity within the chicken gut microbiome revealed by metagenomics and culture.</title>
        <authorList>
            <person name="Gilroy R."/>
            <person name="Ravi A."/>
            <person name="Getino M."/>
            <person name="Pursley I."/>
            <person name="Horton D.L."/>
            <person name="Alikhan N.F."/>
            <person name="Baker D."/>
            <person name="Gharbi K."/>
            <person name="Hall N."/>
            <person name="Watson M."/>
            <person name="Adriaenssens E.M."/>
            <person name="Foster-Nyarko E."/>
            <person name="Jarju S."/>
            <person name="Secka A."/>
            <person name="Antonio M."/>
            <person name="Oren A."/>
            <person name="Chaudhuri R.R."/>
            <person name="La Ragione R."/>
            <person name="Hildebrand F."/>
            <person name="Pallen M.J."/>
        </authorList>
    </citation>
    <scope>NUCLEOTIDE SEQUENCE</scope>
    <source>
        <strain evidence="3">CHK198-12963</strain>
    </source>
</reference>
<dbReference type="PROSITE" id="PS51704">
    <property type="entry name" value="GP_PDE"/>
    <property type="match status" value="1"/>
</dbReference>
<evidence type="ECO:0000259" key="2">
    <source>
        <dbReference type="PROSITE" id="PS51704"/>
    </source>
</evidence>
<protein>
    <submittedName>
        <fullName evidence="3">Glycerophosphoryl diester phosphodiesterase membrane domain-containing protein</fullName>
    </submittedName>
</protein>
<dbReference type="InterPro" id="IPR030395">
    <property type="entry name" value="GP_PDE_dom"/>
</dbReference>
<sequence length="603" mass="65881">MKGFFRETFHTIRLNLLRLAAFSICWRLAAGLGLWKLTGLLLRFSLRSAGYSYLTMSNLFPALVNPAAVLSAILLVVLLAAAMTVELAALITIYQAASYSRKAGLGAIAAGAFFKTWEQMGRRNWRLFLLALASYLMMNCYVLLRVFTRIRPINFVMEELLNIAAGRLFLVLLVAGLALVGIPTMMVFFTCMVEQKNFRDGLRRSRSLIKGKWPGAVLRLFALNGIVLLGMAVLHVVLYLGAAAVAALFEEGYRATAVLLAVSGRIEAVVLFLGSTIATAVDFGGLTVMYGRFAGKDAVRSTAVPASGPVLGLSERGRRRGLATLAAGVALSGLLTADLIWNGSGLEAALLADTEITAHRGSSRRAPENTLPALDAAIEEMADFCEIDVQTTSDGVIVVCHDLNVKRVSGVNRRLGKMTWDEVQKLDVGSFMGQEFAGVGIPALEEMLEAARGRIRLNIELKNIGDETDLPERTAAMILDCGMQEQCVITSVKLSYLERVKNVSQDLKTGYILPAAYGNYYDNPALDFISIRSSFVTPRLVERLHERGKGVHVWTVNQSSEMEQMHLMGVDNIITDAPARAREVIYGEDTAAGLMEYLRLVLR</sequence>
<dbReference type="InterPro" id="IPR018476">
    <property type="entry name" value="GlyceroP-diester-Pdiesterase_M"/>
</dbReference>
<evidence type="ECO:0000256" key="1">
    <source>
        <dbReference type="SAM" id="Phobius"/>
    </source>
</evidence>
<feature type="transmembrane region" description="Helical" evidence="1">
    <location>
        <begin position="66"/>
        <end position="94"/>
    </location>
</feature>
<dbReference type="AlphaFoldDB" id="A0A9D2PVC5"/>
<reference evidence="3" key="2">
    <citation type="submission" date="2021-04" db="EMBL/GenBank/DDBJ databases">
        <authorList>
            <person name="Gilroy R."/>
        </authorList>
    </citation>
    <scope>NUCLEOTIDE SEQUENCE</scope>
    <source>
        <strain evidence="3">CHK198-12963</strain>
    </source>
</reference>